<reference evidence="11" key="1">
    <citation type="submission" date="2023-07" db="EMBL/GenBank/DDBJ databases">
        <title>Gilvimarinus algae sp. nov., isolated from the surface of Kelp.</title>
        <authorList>
            <person name="Sun Y.Y."/>
            <person name="Gong Y."/>
            <person name="Du Z.J."/>
        </authorList>
    </citation>
    <scope>NUCLEOTIDE SEQUENCE</scope>
    <source>
        <strain evidence="11">SDUM040014</strain>
    </source>
</reference>
<evidence type="ECO:0000313" key="11">
    <source>
        <dbReference type="EMBL" id="MDO3383427.1"/>
    </source>
</evidence>
<evidence type="ECO:0000313" key="12">
    <source>
        <dbReference type="Proteomes" id="UP001168380"/>
    </source>
</evidence>
<keyword evidence="12" id="KW-1185">Reference proteome</keyword>
<proteinExistence type="predicted"/>
<dbReference type="CDD" id="cd12797">
    <property type="entry name" value="M23_peptidase"/>
    <property type="match status" value="1"/>
</dbReference>
<dbReference type="InterPro" id="IPR016047">
    <property type="entry name" value="M23ase_b-sheet_dom"/>
</dbReference>
<evidence type="ECO:0000256" key="2">
    <source>
        <dbReference type="ARBA" id="ARBA00004196"/>
    </source>
</evidence>
<keyword evidence="6" id="KW-0862">Zinc</keyword>
<evidence type="ECO:0000259" key="9">
    <source>
        <dbReference type="Pfam" id="PF04225"/>
    </source>
</evidence>
<dbReference type="RefSeq" id="WP_302714196.1">
    <property type="nucleotide sequence ID" value="NZ_JAULRT010000060.1"/>
</dbReference>
<comment type="cofactor">
    <cofactor evidence="1">
        <name>Zn(2+)</name>
        <dbReference type="ChEBI" id="CHEBI:29105"/>
    </cofactor>
</comment>
<dbReference type="Gene3D" id="2.70.70.10">
    <property type="entry name" value="Glucose Permease (Domain IIA)"/>
    <property type="match status" value="1"/>
</dbReference>
<dbReference type="InterPro" id="IPR007340">
    <property type="entry name" value="LysM_Opacity-associatedA"/>
</dbReference>
<gene>
    <name evidence="11" type="ORF">QWI16_14690</name>
</gene>
<dbReference type="InterPro" id="IPR050570">
    <property type="entry name" value="Cell_wall_metabolism_enzyme"/>
</dbReference>
<dbReference type="EMBL" id="JAULRT010000060">
    <property type="protein sequence ID" value="MDO3383427.1"/>
    <property type="molecule type" value="Genomic_DNA"/>
</dbReference>
<evidence type="ECO:0000256" key="7">
    <source>
        <dbReference type="ARBA" id="ARBA00023049"/>
    </source>
</evidence>
<dbReference type="Proteomes" id="UP001168380">
    <property type="component" value="Unassembled WGS sequence"/>
</dbReference>
<keyword evidence="7" id="KW-0482">Metalloprotease</keyword>
<dbReference type="SUPFAM" id="SSF51261">
    <property type="entry name" value="Duplicated hybrid motif"/>
    <property type="match status" value="1"/>
</dbReference>
<keyword evidence="3" id="KW-0645">Protease</keyword>
<dbReference type="Pfam" id="PF19425">
    <property type="entry name" value="Csd3_N2"/>
    <property type="match status" value="1"/>
</dbReference>
<evidence type="ECO:0000256" key="3">
    <source>
        <dbReference type="ARBA" id="ARBA00022670"/>
    </source>
</evidence>
<dbReference type="PANTHER" id="PTHR21666">
    <property type="entry name" value="PEPTIDASE-RELATED"/>
    <property type="match status" value="1"/>
</dbReference>
<feature type="domain" description="Opacity-associated protein A LysM-like" evidence="9">
    <location>
        <begin position="109"/>
        <end position="186"/>
    </location>
</feature>
<dbReference type="Pfam" id="PF01551">
    <property type="entry name" value="Peptidase_M23"/>
    <property type="match status" value="1"/>
</dbReference>
<evidence type="ECO:0000259" key="10">
    <source>
        <dbReference type="Pfam" id="PF19425"/>
    </source>
</evidence>
<name>A0ABT8TM26_9GAMM</name>
<keyword evidence="4" id="KW-0479">Metal-binding</keyword>
<evidence type="ECO:0000256" key="4">
    <source>
        <dbReference type="ARBA" id="ARBA00022723"/>
    </source>
</evidence>
<organism evidence="11 12">
    <name type="scientific">Gilvimarinus algae</name>
    <dbReference type="NCBI Taxonomy" id="3058037"/>
    <lineage>
        <taxon>Bacteria</taxon>
        <taxon>Pseudomonadati</taxon>
        <taxon>Pseudomonadota</taxon>
        <taxon>Gammaproteobacteria</taxon>
        <taxon>Cellvibrionales</taxon>
        <taxon>Cellvibrionaceae</taxon>
        <taxon>Gilvimarinus</taxon>
    </lineage>
</organism>
<keyword evidence="5" id="KW-0378">Hydrolase</keyword>
<sequence>MQPFEKQKVNQKKREAPAFPRGHIMAASVLALGLVAWAMTSPSSPDAATGKQISLALPAEIAPPAPQAETAAIAAQDSAAPLSAPEDLAQVAQAPLQPLEITEPVLERKSFTVRSGDSLSTLFKRAGLNDRDVYELTHSCKEAKSLTKIMPGHEIVFYLDDHGELQKLTHVTNRLNSTHFERGEQGFASIPEIREPELRSAYKEATIQSSLFLAGQGVGMSDSMIMELANIFGWDVDFALDIRKGDHFSVLFEEKFLDGEKIGHGDILAAEFTNQGHKFQAVRYTHANGDSHYYTPEGQSMRKAFLLAPVDFRRISGNFNPRRLHPIFKTVRPHRGTDYAADTGTPVWASGAGRVIAAGYSKPNGNYVFIQHGNNVQTKYLHLHKRYVKTGDRVKQKQVIGTVGSTGYATGPHLHYEFLLDGVHRNPRTIVQKLPKAKSIADAEMEDFLTQTQTLVSQLQQHFDSGRLAMGETDRKIN</sequence>
<dbReference type="Gene3D" id="3.10.450.350">
    <property type="match status" value="2"/>
</dbReference>
<dbReference type="PANTHER" id="PTHR21666:SF288">
    <property type="entry name" value="CELL DIVISION PROTEIN YTFB"/>
    <property type="match status" value="1"/>
</dbReference>
<evidence type="ECO:0000256" key="1">
    <source>
        <dbReference type="ARBA" id="ARBA00001947"/>
    </source>
</evidence>
<evidence type="ECO:0000256" key="5">
    <source>
        <dbReference type="ARBA" id="ARBA00022801"/>
    </source>
</evidence>
<evidence type="ECO:0000259" key="8">
    <source>
        <dbReference type="Pfam" id="PF01551"/>
    </source>
</evidence>
<feature type="domain" description="Csd3-like second N-terminal" evidence="10">
    <location>
        <begin position="204"/>
        <end position="321"/>
    </location>
</feature>
<accession>A0ABT8TM26</accession>
<comment type="subcellular location">
    <subcellularLocation>
        <location evidence="2">Cell envelope</location>
    </subcellularLocation>
</comment>
<dbReference type="InterPro" id="IPR011055">
    <property type="entry name" value="Dup_hybrid_motif"/>
</dbReference>
<dbReference type="Pfam" id="PF04225">
    <property type="entry name" value="LysM_OapA"/>
    <property type="match status" value="1"/>
</dbReference>
<feature type="domain" description="M23ase beta-sheet core" evidence="8">
    <location>
        <begin position="333"/>
        <end position="427"/>
    </location>
</feature>
<evidence type="ECO:0000256" key="6">
    <source>
        <dbReference type="ARBA" id="ARBA00022833"/>
    </source>
</evidence>
<comment type="caution">
    <text evidence="11">The sequence shown here is derived from an EMBL/GenBank/DDBJ whole genome shotgun (WGS) entry which is preliminary data.</text>
</comment>
<dbReference type="InterPro" id="IPR045834">
    <property type="entry name" value="Csd3_N2"/>
</dbReference>
<protein>
    <submittedName>
        <fullName evidence="11">Peptidoglycan DD-metalloendopeptidase family protein</fullName>
    </submittedName>
</protein>